<organism evidence="2 3">
    <name type="scientific">Streptomyces niveiscabiei</name>
    <dbReference type="NCBI Taxonomy" id="164115"/>
    <lineage>
        <taxon>Bacteria</taxon>
        <taxon>Bacillati</taxon>
        <taxon>Actinomycetota</taxon>
        <taxon>Actinomycetes</taxon>
        <taxon>Kitasatosporales</taxon>
        <taxon>Streptomycetaceae</taxon>
        <taxon>Streptomyces</taxon>
    </lineage>
</organism>
<evidence type="ECO:0000313" key="3">
    <source>
        <dbReference type="Proteomes" id="UP001631957"/>
    </source>
</evidence>
<gene>
    <name evidence="2" type="ORF">ACKI18_10580</name>
</gene>
<accession>A0ABW9HM62</accession>
<feature type="signal peptide" evidence="1">
    <location>
        <begin position="1"/>
        <end position="27"/>
    </location>
</feature>
<evidence type="ECO:0000256" key="1">
    <source>
        <dbReference type="SAM" id="SignalP"/>
    </source>
</evidence>
<dbReference type="PROSITE" id="PS51257">
    <property type="entry name" value="PROKAR_LIPOPROTEIN"/>
    <property type="match status" value="1"/>
</dbReference>
<feature type="chain" id="PRO_5047425076" evidence="1">
    <location>
        <begin position="28"/>
        <end position="116"/>
    </location>
</feature>
<name>A0ABW9HM62_9ACTN</name>
<proteinExistence type="predicted"/>
<sequence length="116" mass="12759">MKNLTKALTLTAATAACLALATGPASAAAMVTTYEAVNVRDQPDSHSHKEDVYPANFTVLGLCWQWGESITDNGYTNDVWVSTGRKGDRYSFWISAVYLKGDKYANMVWEDNCGNR</sequence>
<evidence type="ECO:0000313" key="2">
    <source>
        <dbReference type="EMBL" id="MFM9609160.1"/>
    </source>
</evidence>
<protein>
    <submittedName>
        <fullName evidence="2">SH3 domain-containing protein</fullName>
    </submittedName>
</protein>
<keyword evidence="1" id="KW-0732">Signal</keyword>
<comment type="caution">
    <text evidence="2">The sequence shown here is derived from an EMBL/GenBank/DDBJ whole genome shotgun (WGS) entry which is preliminary data.</text>
</comment>
<dbReference type="Proteomes" id="UP001631957">
    <property type="component" value="Unassembled WGS sequence"/>
</dbReference>
<keyword evidence="3" id="KW-1185">Reference proteome</keyword>
<dbReference type="EMBL" id="JBJVNI010000005">
    <property type="protein sequence ID" value="MFM9609160.1"/>
    <property type="molecule type" value="Genomic_DNA"/>
</dbReference>
<dbReference type="RefSeq" id="WP_055719243.1">
    <property type="nucleotide sequence ID" value="NZ_JBJVNI010000005.1"/>
</dbReference>
<reference evidence="2 3" key="1">
    <citation type="submission" date="2024-12" db="EMBL/GenBank/DDBJ databases">
        <title>Forecasting of Potato common scab and diversities of Pathogenic streptomyces spp. in china.</title>
        <authorList>
            <person name="Handique U."/>
            <person name="Wu J."/>
        </authorList>
    </citation>
    <scope>NUCLEOTIDE SEQUENCE [LARGE SCALE GENOMIC DNA]</scope>
    <source>
        <strain evidence="2 3">ZRIMU1530</strain>
    </source>
</reference>